<dbReference type="EMBL" id="DS113841">
    <property type="protein sequence ID" value="EAX94716.1"/>
    <property type="molecule type" value="Genomic_DNA"/>
</dbReference>
<keyword evidence="8" id="KW-1185">Reference proteome</keyword>
<feature type="transmembrane region" description="Helical" evidence="5">
    <location>
        <begin position="452"/>
        <end position="474"/>
    </location>
</feature>
<dbReference type="GO" id="GO:0006797">
    <property type="term" value="P:polyphosphate metabolic process"/>
    <property type="evidence" value="ECO:0000318"/>
    <property type="project" value="GO_Central"/>
</dbReference>
<dbReference type="VEuPathDB" id="TrichDB:TVAGG3_0020640"/>
<dbReference type="GO" id="GO:0005315">
    <property type="term" value="F:phosphate transmembrane transporter activity"/>
    <property type="evidence" value="ECO:0000318"/>
    <property type="project" value="GO_Central"/>
</dbReference>
<dbReference type="STRING" id="5722.A2FK37"/>
<dbReference type="InterPro" id="IPR004331">
    <property type="entry name" value="SPX_dom"/>
</dbReference>
<dbReference type="InParanoid" id="A2FK37"/>
<protein>
    <submittedName>
        <fullName evidence="7">Sodium:sulfate symporter transmembrane region family protein</fullName>
    </submittedName>
</protein>
<dbReference type="OrthoDB" id="10260443at2759"/>
<organism evidence="7 8">
    <name type="scientific">Trichomonas vaginalis (strain ATCC PRA-98 / G3)</name>
    <dbReference type="NCBI Taxonomy" id="412133"/>
    <lineage>
        <taxon>Eukaryota</taxon>
        <taxon>Metamonada</taxon>
        <taxon>Parabasalia</taxon>
        <taxon>Trichomonadida</taxon>
        <taxon>Trichomonadidae</taxon>
        <taxon>Trichomonas</taxon>
    </lineage>
</organism>
<dbReference type="GO" id="GO:0055085">
    <property type="term" value="P:transmembrane transport"/>
    <property type="evidence" value="ECO:0000318"/>
    <property type="project" value="GO_Central"/>
</dbReference>
<evidence type="ECO:0000313" key="8">
    <source>
        <dbReference type="Proteomes" id="UP000001542"/>
    </source>
</evidence>
<dbReference type="SMR" id="A2FK37"/>
<keyword evidence="2 5" id="KW-0812">Transmembrane</keyword>
<dbReference type="FunCoup" id="A2FK37">
    <property type="interactions" value="148"/>
</dbReference>
<dbReference type="PANTHER" id="PTHR10283">
    <property type="entry name" value="SOLUTE CARRIER FAMILY 13 MEMBER"/>
    <property type="match status" value="1"/>
</dbReference>
<feature type="transmembrane region" description="Helical" evidence="5">
    <location>
        <begin position="273"/>
        <end position="305"/>
    </location>
</feature>
<reference evidence="7" key="1">
    <citation type="submission" date="2006-10" db="EMBL/GenBank/DDBJ databases">
        <authorList>
            <person name="Amadeo P."/>
            <person name="Zhao Q."/>
            <person name="Wortman J."/>
            <person name="Fraser-Liggett C."/>
            <person name="Carlton J."/>
        </authorList>
    </citation>
    <scope>NUCLEOTIDE SEQUENCE</scope>
    <source>
        <strain evidence="7">G3</strain>
    </source>
</reference>
<feature type="transmembrane region" description="Helical" evidence="5">
    <location>
        <begin position="552"/>
        <end position="570"/>
    </location>
</feature>
<comment type="subcellular location">
    <subcellularLocation>
        <location evidence="1">Membrane</location>
        <topology evidence="1">Multi-pass membrane protein</topology>
    </subcellularLocation>
</comment>
<keyword evidence="3 5" id="KW-1133">Transmembrane helix</keyword>
<proteinExistence type="predicted"/>
<feature type="transmembrane region" description="Helical" evidence="5">
    <location>
        <begin position="405"/>
        <end position="427"/>
    </location>
</feature>
<feature type="transmembrane region" description="Helical" evidence="5">
    <location>
        <begin position="495"/>
        <end position="516"/>
    </location>
</feature>
<accession>A2FK37</accession>
<dbReference type="PROSITE" id="PS51382">
    <property type="entry name" value="SPX"/>
    <property type="match status" value="1"/>
</dbReference>
<sequence length="705" mass="79123">MKFGKQLRFIAVKTWDKHYIQYKQFKKMLLQMAAEIKEARENGKSEEEIVQMKKEHTTTFKEALTQNVNESIKFYCEYVTQTSEKVESISQNVYSELEKQTPQDEETAIAIHKKIFITTLNLYEIRSFLEVNHSATSHIIKKFVKKLVYPEAHQDLDVLQTDCFENMPTIQGDLSRLEELFILLKRKIYPKGDSRPRQEIIMELHKSVRQNLDWKQATVLGQWDAYTFRSNEFHLTATPIKIIPIIIAFVCMIPFLVYNFFGDGKYEAQRCLGLLVFCAILWCTTAIPLWLTSLSIPFFGVILRLKANVVMTKLAADIQKATMSSTVYLIIGGFTIAAAFQVTEMDKRIASMVLKKATGSTGLYLYAVIALNAFLAMWINNVASTMIVCTLVLQTLNQLPQGSTYAKLLLVGIAAGGNCGGLMTQLASPQNAIAVDSVNNVLSVNSDQRLGFIEFMVTAIPTGLIASIVYWFIIRFVYKTDVSEVPKFVAPKTDFGWRQIVVSVISLISIILWIILPFEVHKVFGDNGIIGFIPLIIFYGTGILNPSYIAKLPWNILFLVMGGNALGYVVKESGLLQIVSDLLQKLLGKTSTWVTFFIISFFELLINVFISHTVSATIVLPIICQFAKTTPHLRLYALGAVAATTASQIMPVSSFPNLCCTSLQDKNGNEFLTTKDMMKSGAIATVVSFIFCITILFGFGMLLKL</sequence>
<feature type="transmembrane region" description="Helical" evidence="5">
    <location>
        <begin position="682"/>
        <end position="703"/>
    </location>
</feature>
<evidence type="ECO:0000256" key="5">
    <source>
        <dbReference type="SAM" id="Phobius"/>
    </source>
</evidence>
<keyword evidence="4 5" id="KW-0472">Membrane</keyword>
<feature type="transmembrane region" description="Helical" evidence="5">
    <location>
        <begin position="528"/>
        <end position="545"/>
    </location>
</feature>
<dbReference type="Proteomes" id="UP000001542">
    <property type="component" value="Unassembled WGS sequence"/>
</dbReference>
<evidence type="ECO:0000259" key="6">
    <source>
        <dbReference type="PROSITE" id="PS51382"/>
    </source>
</evidence>
<dbReference type="VEuPathDB" id="TrichDB:TVAG_355950"/>
<evidence type="ECO:0000256" key="3">
    <source>
        <dbReference type="ARBA" id="ARBA00022989"/>
    </source>
</evidence>
<evidence type="ECO:0000256" key="4">
    <source>
        <dbReference type="ARBA" id="ARBA00023136"/>
    </source>
</evidence>
<dbReference type="Pfam" id="PF00939">
    <property type="entry name" value="Na_sulph_symp"/>
    <property type="match status" value="1"/>
</dbReference>
<feature type="transmembrane region" description="Helical" evidence="5">
    <location>
        <begin position="635"/>
        <end position="655"/>
    </location>
</feature>
<dbReference type="eggNOG" id="KOG1281">
    <property type="taxonomic scope" value="Eukaryota"/>
</dbReference>
<evidence type="ECO:0000313" key="7">
    <source>
        <dbReference type="EMBL" id="EAX94716.1"/>
    </source>
</evidence>
<dbReference type="KEGG" id="tva:4752457"/>
<name>A2FK37_TRIV3</name>
<dbReference type="RefSeq" id="XP_001307646.1">
    <property type="nucleotide sequence ID" value="XM_001307645.1"/>
</dbReference>
<feature type="transmembrane region" description="Helical" evidence="5">
    <location>
        <begin position="590"/>
        <end position="623"/>
    </location>
</feature>
<reference evidence="7" key="2">
    <citation type="journal article" date="2007" name="Science">
        <title>Draft genome sequence of the sexually transmitted pathogen Trichomonas vaginalis.</title>
        <authorList>
            <person name="Carlton J.M."/>
            <person name="Hirt R.P."/>
            <person name="Silva J.C."/>
            <person name="Delcher A.L."/>
            <person name="Schatz M."/>
            <person name="Zhao Q."/>
            <person name="Wortman J.R."/>
            <person name="Bidwell S.L."/>
            <person name="Alsmark U.C.M."/>
            <person name="Besteiro S."/>
            <person name="Sicheritz-Ponten T."/>
            <person name="Noel C.J."/>
            <person name="Dacks J.B."/>
            <person name="Foster P.G."/>
            <person name="Simillion C."/>
            <person name="Van de Peer Y."/>
            <person name="Miranda-Saavedra D."/>
            <person name="Barton G.J."/>
            <person name="Westrop G.D."/>
            <person name="Mueller S."/>
            <person name="Dessi D."/>
            <person name="Fiori P.L."/>
            <person name="Ren Q."/>
            <person name="Paulsen I."/>
            <person name="Zhang H."/>
            <person name="Bastida-Corcuera F.D."/>
            <person name="Simoes-Barbosa A."/>
            <person name="Brown M.T."/>
            <person name="Hayes R.D."/>
            <person name="Mukherjee M."/>
            <person name="Okumura C.Y."/>
            <person name="Schneider R."/>
            <person name="Smith A.J."/>
            <person name="Vanacova S."/>
            <person name="Villalvazo M."/>
            <person name="Haas B.J."/>
            <person name="Pertea M."/>
            <person name="Feldblyum T.V."/>
            <person name="Utterback T.R."/>
            <person name="Shu C.L."/>
            <person name="Osoegawa K."/>
            <person name="de Jong P.J."/>
            <person name="Hrdy I."/>
            <person name="Horvathova L."/>
            <person name="Zubacova Z."/>
            <person name="Dolezal P."/>
            <person name="Malik S.B."/>
            <person name="Logsdon J.M. Jr."/>
            <person name="Henze K."/>
            <person name="Gupta A."/>
            <person name="Wang C.C."/>
            <person name="Dunne R.L."/>
            <person name="Upcroft J.A."/>
            <person name="Upcroft P."/>
            <person name="White O."/>
            <person name="Salzberg S.L."/>
            <person name="Tang P."/>
            <person name="Chiu C.-H."/>
            <person name="Lee Y.-S."/>
            <person name="Embley T.M."/>
            <person name="Coombs G.H."/>
            <person name="Mottram J.C."/>
            <person name="Tachezy J."/>
            <person name="Fraser-Liggett C.M."/>
            <person name="Johnson P.J."/>
        </authorList>
    </citation>
    <scope>NUCLEOTIDE SEQUENCE [LARGE SCALE GENOMIC DNA]</scope>
    <source>
        <strain evidence="7">G3</strain>
    </source>
</reference>
<evidence type="ECO:0000256" key="2">
    <source>
        <dbReference type="ARBA" id="ARBA00022692"/>
    </source>
</evidence>
<feature type="domain" description="SPX" evidence="6">
    <location>
        <begin position="1"/>
        <end position="157"/>
    </location>
</feature>
<dbReference type="CDD" id="cd14447">
    <property type="entry name" value="SPX"/>
    <property type="match status" value="1"/>
</dbReference>
<dbReference type="InterPro" id="IPR001898">
    <property type="entry name" value="SLC13A/DASS"/>
</dbReference>
<feature type="transmembrane region" description="Helical" evidence="5">
    <location>
        <begin position="242"/>
        <end position="261"/>
    </location>
</feature>
<feature type="transmembrane region" description="Helical" evidence="5">
    <location>
        <begin position="363"/>
        <end position="393"/>
    </location>
</feature>
<dbReference type="PANTHER" id="PTHR10283:SF92">
    <property type="entry name" value="LOW-AFFINITY PHOSPHATE TRANSPORTER PHO91"/>
    <property type="match status" value="1"/>
</dbReference>
<feature type="transmembrane region" description="Helical" evidence="5">
    <location>
        <begin position="326"/>
        <end position="343"/>
    </location>
</feature>
<dbReference type="GO" id="GO:0005886">
    <property type="term" value="C:plasma membrane"/>
    <property type="evidence" value="ECO:0000318"/>
    <property type="project" value="GO_Central"/>
</dbReference>
<gene>
    <name evidence="7" type="ORF">TVAG_355950</name>
</gene>
<evidence type="ECO:0000256" key="1">
    <source>
        <dbReference type="ARBA" id="ARBA00004141"/>
    </source>
</evidence>
<dbReference type="AlphaFoldDB" id="A2FK37"/>
<dbReference type="GO" id="GO:0006817">
    <property type="term" value="P:phosphate ion transport"/>
    <property type="evidence" value="ECO:0000318"/>
    <property type="project" value="GO_Central"/>
</dbReference>